<dbReference type="EMBL" id="KQ965858">
    <property type="protein sequence ID" value="KXS09573.1"/>
    <property type="molecule type" value="Genomic_DNA"/>
</dbReference>
<evidence type="ECO:0000256" key="1">
    <source>
        <dbReference type="SAM" id="MobiDB-lite"/>
    </source>
</evidence>
<evidence type="ECO:0000313" key="2">
    <source>
        <dbReference type="EMBL" id="KXS09573.1"/>
    </source>
</evidence>
<evidence type="ECO:0000313" key="3">
    <source>
        <dbReference type="Proteomes" id="UP000070544"/>
    </source>
</evidence>
<evidence type="ECO:0008006" key="4">
    <source>
        <dbReference type="Google" id="ProtNLM"/>
    </source>
</evidence>
<accession>A0A138ZZL1</accession>
<dbReference type="Proteomes" id="UP000070544">
    <property type="component" value="Unassembled WGS sequence"/>
</dbReference>
<sequence>MHKLSGYGCYVDPRAQRMFGRYYGESLQIIREYHQNLKWLLARANNRCDKGFAEFKNLKFGRYLQERVDLREERVERVGKGAAGIVFKTKTLGTRNGKQVEIALKISRPGDSLPAVVTRNSLLTPSERCAKYFAKQPRPQKGKTKLHRYFHPPPP</sequence>
<keyword evidence="3" id="KW-1185">Reference proteome</keyword>
<feature type="region of interest" description="Disordered" evidence="1">
    <location>
        <begin position="135"/>
        <end position="155"/>
    </location>
</feature>
<protein>
    <recommendedName>
        <fullName evidence="4">Protein kinase domain-containing protein</fullName>
    </recommendedName>
</protein>
<gene>
    <name evidence="2" type="ORF">M427DRAFT_220066</name>
</gene>
<proteinExistence type="predicted"/>
<feature type="compositionally biased region" description="Basic residues" evidence="1">
    <location>
        <begin position="138"/>
        <end position="155"/>
    </location>
</feature>
<dbReference type="AlphaFoldDB" id="A0A138ZZL1"/>
<reference evidence="2 3" key="1">
    <citation type="journal article" date="2015" name="Genome Biol. Evol.">
        <title>Phylogenomic analyses indicate that early fungi evolved digesting cell walls of algal ancestors of land plants.</title>
        <authorList>
            <person name="Chang Y."/>
            <person name="Wang S."/>
            <person name="Sekimoto S."/>
            <person name="Aerts A.L."/>
            <person name="Choi C."/>
            <person name="Clum A."/>
            <person name="LaButti K.M."/>
            <person name="Lindquist E.A."/>
            <person name="Yee Ngan C."/>
            <person name="Ohm R.A."/>
            <person name="Salamov A.A."/>
            <person name="Grigoriev I.V."/>
            <person name="Spatafora J.W."/>
            <person name="Berbee M.L."/>
        </authorList>
    </citation>
    <scope>NUCLEOTIDE SEQUENCE [LARGE SCALE GENOMIC DNA]</scope>
    <source>
        <strain evidence="2 3">JEL478</strain>
    </source>
</reference>
<name>A0A138ZZL1_GONPJ</name>
<organism evidence="2 3">
    <name type="scientific">Gonapodya prolifera (strain JEL478)</name>
    <name type="common">Monoblepharis prolifera</name>
    <dbReference type="NCBI Taxonomy" id="1344416"/>
    <lineage>
        <taxon>Eukaryota</taxon>
        <taxon>Fungi</taxon>
        <taxon>Fungi incertae sedis</taxon>
        <taxon>Chytridiomycota</taxon>
        <taxon>Chytridiomycota incertae sedis</taxon>
        <taxon>Monoblepharidomycetes</taxon>
        <taxon>Monoblepharidales</taxon>
        <taxon>Gonapodyaceae</taxon>
        <taxon>Gonapodya</taxon>
    </lineage>
</organism>